<evidence type="ECO:0000256" key="1">
    <source>
        <dbReference type="SAM" id="MobiDB-lite"/>
    </source>
</evidence>
<proteinExistence type="predicted"/>
<dbReference type="Proteomes" id="UP000558488">
    <property type="component" value="Unassembled WGS sequence"/>
</dbReference>
<protein>
    <submittedName>
        <fullName evidence="2">Uncharacterized protein</fullName>
    </submittedName>
</protein>
<gene>
    <name evidence="2" type="ORF">mPipKuh1_010386</name>
</gene>
<sequence>MNPCLLFLTIGLRWPYFEPRVRPSTSRSPSGPGSPSPGASADPGEVVAAPAWLWALERGRALSTCGCVPAGSPGPTPMPFPISRSPCAPSCPPPGWLVWRVLVQAQVRVRLQAPEASTDSAPGYFSLAAPPSSQGQVRPLAVQMPWAL</sequence>
<dbReference type="EMBL" id="JACAGB010000064">
    <property type="protein sequence ID" value="KAF6277523.1"/>
    <property type="molecule type" value="Genomic_DNA"/>
</dbReference>
<keyword evidence="3" id="KW-1185">Reference proteome</keyword>
<organism evidence="2 3">
    <name type="scientific">Pipistrellus kuhlii</name>
    <name type="common">Kuhl's pipistrelle</name>
    <dbReference type="NCBI Taxonomy" id="59472"/>
    <lineage>
        <taxon>Eukaryota</taxon>
        <taxon>Metazoa</taxon>
        <taxon>Chordata</taxon>
        <taxon>Craniata</taxon>
        <taxon>Vertebrata</taxon>
        <taxon>Euteleostomi</taxon>
        <taxon>Mammalia</taxon>
        <taxon>Eutheria</taxon>
        <taxon>Laurasiatheria</taxon>
        <taxon>Chiroptera</taxon>
        <taxon>Yangochiroptera</taxon>
        <taxon>Vespertilionidae</taxon>
        <taxon>Pipistrellus</taxon>
    </lineage>
</organism>
<evidence type="ECO:0000313" key="2">
    <source>
        <dbReference type="EMBL" id="KAF6277523.1"/>
    </source>
</evidence>
<dbReference type="AlphaFoldDB" id="A0A7J7RN30"/>
<accession>A0A7J7RN30</accession>
<feature type="region of interest" description="Disordered" evidence="1">
    <location>
        <begin position="23"/>
        <end position="44"/>
    </location>
</feature>
<evidence type="ECO:0000313" key="3">
    <source>
        <dbReference type="Proteomes" id="UP000558488"/>
    </source>
</evidence>
<name>A0A7J7RN30_PIPKU</name>
<comment type="caution">
    <text evidence="2">The sequence shown here is derived from an EMBL/GenBank/DDBJ whole genome shotgun (WGS) entry which is preliminary data.</text>
</comment>
<reference evidence="2 3" key="1">
    <citation type="journal article" date="2020" name="Nature">
        <title>Six reference-quality genomes reveal evolution of bat adaptations.</title>
        <authorList>
            <person name="Jebb D."/>
            <person name="Huang Z."/>
            <person name="Pippel M."/>
            <person name="Hughes G.M."/>
            <person name="Lavrichenko K."/>
            <person name="Devanna P."/>
            <person name="Winkler S."/>
            <person name="Jermiin L.S."/>
            <person name="Skirmuntt E.C."/>
            <person name="Katzourakis A."/>
            <person name="Burkitt-Gray L."/>
            <person name="Ray D.A."/>
            <person name="Sullivan K.A.M."/>
            <person name="Roscito J.G."/>
            <person name="Kirilenko B.M."/>
            <person name="Davalos L.M."/>
            <person name="Corthals A.P."/>
            <person name="Power M.L."/>
            <person name="Jones G."/>
            <person name="Ransome R.D."/>
            <person name="Dechmann D.K.N."/>
            <person name="Locatelli A.G."/>
            <person name="Puechmaille S.J."/>
            <person name="Fedrigo O."/>
            <person name="Jarvis E.D."/>
            <person name="Hiller M."/>
            <person name="Vernes S.C."/>
            <person name="Myers E.W."/>
            <person name="Teeling E.C."/>
        </authorList>
    </citation>
    <scope>NUCLEOTIDE SEQUENCE [LARGE SCALE GENOMIC DNA]</scope>
    <source>
        <strain evidence="2">MPipKuh1</strain>
        <tissue evidence="2">Flight muscle</tissue>
    </source>
</reference>